<dbReference type="SUPFAM" id="SSF103473">
    <property type="entry name" value="MFS general substrate transporter"/>
    <property type="match status" value="1"/>
</dbReference>
<comment type="caution">
    <text evidence="2">The sequence shown here is derived from an EMBL/GenBank/DDBJ whole genome shotgun (WGS) entry which is preliminary data.</text>
</comment>
<dbReference type="EMBL" id="MFJD01000007">
    <property type="protein sequence ID" value="OGG02577.1"/>
    <property type="molecule type" value="Genomic_DNA"/>
</dbReference>
<organism evidence="2 3">
    <name type="scientific">Candidatus Gottesmanbacteria bacterium RBG_16_52_11</name>
    <dbReference type="NCBI Taxonomy" id="1798374"/>
    <lineage>
        <taxon>Bacteria</taxon>
        <taxon>Candidatus Gottesmaniibacteriota</taxon>
    </lineage>
</organism>
<dbReference type="Proteomes" id="UP000178448">
    <property type="component" value="Unassembled WGS sequence"/>
</dbReference>
<feature type="transmembrane region" description="Helical" evidence="1">
    <location>
        <begin position="58"/>
        <end position="78"/>
    </location>
</feature>
<protein>
    <recommendedName>
        <fullName evidence="4">Major facilitator superfamily (MFS) profile domain-containing protein</fullName>
    </recommendedName>
</protein>
<accession>A0A1F5YRH0</accession>
<reference evidence="2 3" key="1">
    <citation type="journal article" date="2016" name="Nat. Commun.">
        <title>Thousands of microbial genomes shed light on interconnected biogeochemical processes in an aquifer system.</title>
        <authorList>
            <person name="Anantharaman K."/>
            <person name="Brown C.T."/>
            <person name="Hug L.A."/>
            <person name="Sharon I."/>
            <person name="Castelle C.J."/>
            <person name="Probst A.J."/>
            <person name="Thomas B.C."/>
            <person name="Singh A."/>
            <person name="Wilkins M.J."/>
            <person name="Karaoz U."/>
            <person name="Brodie E.L."/>
            <person name="Williams K.H."/>
            <person name="Hubbard S.S."/>
            <person name="Banfield J.F."/>
        </authorList>
    </citation>
    <scope>NUCLEOTIDE SEQUENCE [LARGE SCALE GENOMIC DNA]</scope>
</reference>
<proteinExistence type="predicted"/>
<dbReference type="STRING" id="1798374.A2Z33_02190"/>
<evidence type="ECO:0008006" key="4">
    <source>
        <dbReference type="Google" id="ProtNLM"/>
    </source>
</evidence>
<keyword evidence="1" id="KW-1133">Transmembrane helix</keyword>
<dbReference type="AlphaFoldDB" id="A0A1F5YRH0"/>
<name>A0A1F5YRH0_9BACT</name>
<evidence type="ECO:0000313" key="2">
    <source>
        <dbReference type="EMBL" id="OGG02577.1"/>
    </source>
</evidence>
<feature type="transmembrane region" description="Helical" evidence="1">
    <location>
        <begin position="90"/>
        <end position="108"/>
    </location>
</feature>
<keyword evidence="1" id="KW-0812">Transmembrane</keyword>
<keyword evidence="1" id="KW-0472">Membrane</keyword>
<evidence type="ECO:0000313" key="3">
    <source>
        <dbReference type="Proteomes" id="UP000178448"/>
    </source>
</evidence>
<gene>
    <name evidence="2" type="ORF">A2Z33_02190</name>
</gene>
<evidence type="ECO:0000256" key="1">
    <source>
        <dbReference type="SAM" id="Phobius"/>
    </source>
</evidence>
<dbReference type="InterPro" id="IPR036259">
    <property type="entry name" value="MFS_trans_sf"/>
</dbReference>
<sequence length="122" mass="13173">MPVFLTLLQMAGSALSFVTGPAGAITSVYTRKFADGFRVPILVTIQNREIESRYRATALSAIALSGNILISLSGPLIGMSMERYQPSSTMGYFFFIGLLVVLPAAWILRSRTASHTGVVTEN</sequence>